<dbReference type="InterPro" id="IPR010139">
    <property type="entry name" value="Imidazole-glycPsynth_HisH"/>
</dbReference>
<keyword evidence="9" id="KW-0456">Lyase</keyword>
<feature type="domain" description="Glutamine amidotransferase" evidence="12">
    <location>
        <begin position="3"/>
        <end position="191"/>
    </location>
</feature>
<keyword evidence="8" id="KW-0368">Histidine biosynthesis</keyword>
<comment type="caution">
    <text evidence="13">The sequence shown here is derived from an EMBL/GenBank/DDBJ whole genome shotgun (WGS) entry which is preliminary data.</text>
</comment>
<dbReference type="UniPathway" id="UPA00031">
    <property type="reaction ID" value="UER00010"/>
</dbReference>
<dbReference type="GO" id="GO:0005737">
    <property type="term" value="C:cytoplasm"/>
    <property type="evidence" value="ECO:0007669"/>
    <property type="project" value="UniProtKB-SubCell"/>
</dbReference>
<keyword evidence="5" id="KW-0028">Amino-acid biosynthesis</keyword>
<dbReference type="NCBIfam" id="TIGR01855">
    <property type="entry name" value="IMP_synth_hisH"/>
    <property type="match status" value="1"/>
</dbReference>
<sequence>MTVIVDYNTGNLFSLMSALERIGAEYRVTSNPDEILSADSVILPGVGEASHAMSELTERGLDKVIPLVKVPVLGICIGMQVMCSRSEEGRTDCLGIFSNKVSKLKDTGIKIPHMGWNSVENTHSPLFTGISEGSYFYFVHSFAPECNELTVATTEYGEIFSSALAKMNFYGTQFHPEKSGEMGERLLRNFINIKI</sequence>
<dbReference type="EMBL" id="VSSQ01028360">
    <property type="protein sequence ID" value="MPM78058.1"/>
    <property type="molecule type" value="Genomic_DNA"/>
</dbReference>
<dbReference type="CDD" id="cd01748">
    <property type="entry name" value="GATase1_IGP_Synthase"/>
    <property type="match status" value="1"/>
</dbReference>
<organism evidence="13">
    <name type="scientific">bioreactor metagenome</name>
    <dbReference type="NCBI Taxonomy" id="1076179"/>
    <lineage>
        <taxon>unclassified sequences</taxon>
        <taxon>metagenomes</taxon>
        <taxon>ecological metagenomes</taxon>
    </lineage>
</organism>
<evidence type="ECO:0000256" key="4">
    <source>
        <dbReference type="ARBA" id="ARBA00022490"/>
    </source>
</evidence>
<keyword evidence="13" id="KW-0808">Transferase</keyword>
<comment type="subcellular location">
    <subcellularLocation>
        <location evidence="1">Cytoplasm</location>
    </subcellularLocation>
</comment>
<dbReference type="AlphaFoldDB" id="A0A645CMB9"/>
<comment type="subunit">
    <text evidence="3">Heterodimer of HisH and HisF.</text>
</comment>
<dbReference type="GO" id="GO:0016829">
    <property type="term" value="F:lyase activity"/>
    <property type="evidence" value="ECO:0007669"/>
    <property type="project" value="UniProtKB-KW"/>
</dbReference>
<name>A0A645CMB9_9ZZZZ</name>
<evidence type="ECO:0000256" key="3">
    <source>
        <dbReference type="ARBA" id="ARBA00011152"/>
    </source>
</evidence>
<evidence type="ECO:0000256" key="10">
    <source>
        <dbReference type="ARBA" id="ARBA00047838"/>
    </source>
</evidence>
<evidence type="ECO:0000256" key="8">
    <source>
        <dbReference type="ARBA" id="ARBA00023102"/>
    </source>
</evidence>
<reference evidence="13" key="1">
    <citation type="submission" date="2019-08" db="EMBL/GenBank/DDBJ databases">
        <authorList>
            <person name="Kucharzyk K."/>
            <person name="Murdoch R.W."/>
            <person name="Higgins S."/>
            <person name="Loffler F."/>
        </authorList>
    </citation>
    <scope>NUCLEOTIDE SEQUENCE</scope>
</reference>
<comment type="catalytic activity">
    <reaction evidence="11">
        <text>L-glutamine + H2O = L-glutamate + NH4(+)</text>
        <dbReference type="Rhea" id="RHEA:15889"/>
        <dbReference type="ChEBI" id="CHEBI:15377"/>
        <dbReference type="ChEBI" id="CHEBI:28938"/>
        <dbReference type="ChEBI" id="CHEBI:29985"/>
        <dbReference type="ChEBI" id="CHEBI:58359"/>
        <dbReference type="EC" id="3.5.1.2"/>
    </reaction>
</comment>
<dbReference type="GO" id="GO:0004359">
    <property type="term" value="F:glutaminase activity"/>
    <property type="evidence" value="ECO:0007669"/>
    <property type="project" value="UniProtKB-EC"/>
</dbReference>
<evidence type="ECO:0000256" key="5">
    <source>
        <dbReference type="ARBA" id="ARBA00022605"/>
    </source>
</evidence>
<evidence type="ECO:0000256" key="7">
    <source>
        <dbReference type="ARBA" id="ARBA00022962"/>
    </source>
</evidence>
<comment type="pathway">
    <text evidence="2">Amino-acid biosynthesis; L-histidine biosynthesis; L-histidine from 5-phospho-alpha-D-ribose 1-diphosphate: step 5/9.</text>
</comment>
<evidence type="ECO:0000256" key="1">
    <source>
        <dbReference type="ARBA" id="ARBA00004496"/>
    </source>
</evidence>
<protein>
    <submittedName>
        <fullName evidence="13">Imidazole glycerol phosphate synthase subunit HisH</fullName>
        <ecNumber evidence="13">2.4.2.-</ecNumber>
    </submittedName>
</protein>
<gene>
    <name evidence="13" type="primary">hisH_34</name>
    <name evidence="13" type="ORF">SDC9_125068</name>
</gene>
<dbReference type="InterPro" id="IPR017926">
    <property type="entry name" value="GATASE"/>
</dbReference>
<dbReference type="PANTHER" id="PTHR42701:SF1">
    <property type="entry name" value="IMIDAZOLE GLYCEROL PHOSPHATE SYNTHASE SUBUNIT HISH"/>
    <property type="match status" value="1"/>
</dbReference>
<dbReference type="PANTHER" id="PTHR42701">
    <property type="entry name" value="IMIDAZOLE GLYCEROL PHOSPHATE SYNTHASE SUBUNIT HISH"/>
    <property type="match status" value="1"/>
</dbReference>
<dbReference type="PIRSF" id="PIRSF000495">
    <property type="entry name" value="Amidotransf_hisH"/>
    <property type="match status" value="1"/>
</dbReference>
<dbReference type="Gene3D" id="3.40.50.880">
    <property type="match status" value="1"/>
</dbReference>
<evidence type="ECO:0000256" key="11">
    <source>
        <dbReference type="ARBA" id="ARBA00049534"/>
    </source>
</evidence>
<dbReference type="PROSITE" id="PS51273">
    <property type="entry name" value="GATASE_TYPE_1"/>
    <property type="match status" value="1"/>
</dbReference>
<keyword evidence="6" id="KW-0378">Hydrolase</keyword>
<keyword evidence="13" id="KW-0328">Glycosyltransferase</keyword>
<dbReference type="EC" id="2.4.2.-" evidence="13"/>
<dbReference type="Pfam" id="PF00117">
    <property type="entry name" value="GATase"/>
    <property type="match status" value="1"/>
</dbReference>
<dbReference type="GO" id="GO:0000105">
    <property type="term" value="P:L-histidine biosynthetic process"/>
    <property type="evidence" value="ECO:0007669"/>
    <property type="project" value="UniProtKB-UniPathway"/>
</dbReference>
<dbReference type="GO" id="GO:0000107">
    <property type="term" value="F:imidazoleglycerol-phosphate synthase activity"/>
    <property type="evidence" value="ECO:0007669"/>
    <property type="project" value="RHEA"/>
</dbReference>
<keyword evidence="7" id="KW-0315">Glutamine amidotransferase</keyword>
<evidence type="ECO:0000259" key="12">
    <source>
        <dbReference type="Pfam" id="PF00117"/>
    </source>
</evidence>
<evidence type="ECO:0000256" key="9">
    <source>
        <dbReference type="ARBA" id="ARBA00023239"/>
    </source>
</evidence>
<dbReference type="SUPFAM" id="SSF52317">
    <property type="entry name" value="Class I glutamine amidotransferase-like"/>
    <property type="match status" value="1"/>
</dbReference>
<dbReference type="HAMAP" id="MF_00278">
    <property type="entry name" value="HisH"/>
    <property type="match status" value="1"/>
</dbReference>
<comment type="catalytic activity">
    <reaction evidence="10">
        <text>5-[(5-phospho-1-deoxy-D-ribulos-1-ylimino)methylamino]-1-(5-phospho-beta-D-ribosyl)imidazole-4-carboxamide + L-glutamine = D-erythro-1-(imidazol-4-yl)glycerol 3-phosphate + 5-amino-1-(5-phospho-beta-D-ribosyl)imidazole-4-carboxamide + L-glutamate + H(+)</text>
        <dbReference type="Rhea" id="RHEA:24793"/>
        <dbReference type="ChEBI" id="CHEBI:15378"/>
        <dbReference type="ChEBI" id="CHEBI:29985"/>
        <dbReference type="ChEBI" id="CHEBI:58278"/>
        <dbReference type="ChEBI" id="CHEBI:58359"/>
        <dbReference type="ChEBI" id="CHEBI:58475"/>
        <dbReference type="ChEBI" id="CHEBI:58525"/>
        <dbReference type="EC" id="4.3.2.10"/>
    </reaction>
</comment>
<evidence type="ECO:0000313" key="13">
    <source>
        <dbReference type="EMBL" id="MPM78058.1"/>
    </source>
</evidence>
<dbReference type="InterPro" id="IPR029062">
    <property type="entry name" value="Class_I_gatase-like"/>
</dbReference>
<evidence type="ECO:0000256" key="6">
    <source>
        <dbReference type="ARBA" id="ARBA00022801"/>
    </source>
</evidence>
<proteinExistence type="inferred from homology"/>
<evidence type="ECO:0000256" key="2">
    <source>
        <dbReference type="ARBA" id="ARBA00005091"/>
    </source>
</evidence>
<keyword evidence="4" id="KW-0963">Cytoplasm</keyword>
<accession>A0A645CMB9</accession>
<dbReference type="FunFam" id="3.40.50.880:FF:000009">
    <property type="entry name" value="Imidazole glycerol phosphate synthase subunit HisH"/>
    <property type="match status" value="1"/>
</dbReference>